<dbReference type="Pfam" id="PF20247">
    <property type="entry name" value="DUF6602"/>
    <property type="match status" value="1"/>
</dbReference>
<accession>A0ABZ1YNK6</accession>
<reference evidence="2" key="1">
    <citation type="submission" date="2022-10" db="EMBL/GenBank/DDBJ databases">
        <title>The complete genomes of actinobacterial strains from the NBC collection.</title>
        <authorList>
            <person name="Joergensen T.S."/>
            <person name="Alvarez Arevalo M."/>
            <person name="Sterndorff E.B."/>
            <person name="Faurdal D."/>
            <person name="Vuksanovic O."/>
            <person name="Mourched A.-S."/>
            <person name="Charusanti P."/>
            <person name="Shaw S."/>
            <person name="Blin K."/>
            <person name="Weber T."/>
        </authorList>
    </citation>
    <scope>NUCLEOTIDE SEQUENCE</scope>
    <source>
        <strain evidence="2">NBC_01482</strain>
    </source>
</reference>
<name>A0ABZ1YNK6_9NOCA</name>
<evidence type="ECO:0000313" key="2">
    <source>
        <dbReference type="EMBL" id="WUV44668.1"/>
    </source>
</evidence>
<dbReference type="Proteomes" id="UP001432062">
    <property type="component" value="Chromosome"/>
</dbReference>
<feature type="domain" description="DUF6602" evidence="1">
    <location>
        <begin position="30"/>
        <end position="130"/>
    </location>
</feature>
<dbReference type="EMBL" id="CP109441">
    <property type="protein sequence ID" value="WUV44668.1"/>
    <property type="molecule type" value="Genomic_DNA"/>
</dbReference>
<dbReference type="InterPro" id="IPR046537">
    <property type="entry name" value="DUF6602"/>
</dbReference>
<protein>
    <recommendedName>
        <fullName evidence="1">DUF6602 domain-containing protein</fullName>
    </recommendedName>
</protein>
<evidence type="ECO:0000259" key="1">
    <source>
        <dbReference type="Pfam" id="PF20247"/>
    </source>
</evidence>
<keyword evidence="3" id="KW-1185">Reference proteome</keyword>
<proteinExistence type="predicted"/>
<sequence length="314" mass="35064">MNHEHHEWLKDVSRQMASDYVKAHAMASNPSNVQHSGHKSESAWVRPLQDWLPPQFQVATRKYLLLEDDSLGPAMSAETDIVIFQPSYPERLRDRDEVLVAGVAAAFSVKLTLDRKGIEEAVTEAATVRRATKIRSNTVRGEVLPPFLYGLLAHSHAWKQPGSTPDKNVTEALIALDREHSEAPREGLDLVCVADHGCWSRVTTIMDYPEPGSPQAHFSPYGGVESGFVADVEPDDVVDENLRYPPIATLISILLDKLSYYDASVKPIADGLRLTSPDVYRDGELRHWELASALSSDAREELTKSPWTWEPVYT</sequence>
<dbReference type="RefSeq" id="WP_329407675.1">
    <property type="nucleotide sequence ID" value="NZ_CP109441.1"/>
</dbReference>
<organism evidence="2 3">
    <name type="scientific">Nocardia vinacea</name>
    <dbReference type="NCBI Taxonomy" id="96468"/>
    <lineage>
        <taxon>Bacteria</taxon>
        <taxon>Bacillati</taxon>
        <taxon>Actinomycetota</taxon>
        <taxon>Actinomycetes</taxon>
        <taxon>Mycobacteriales</taxon>
        <taxon>Nocardiaceae</taxon>
        <taxon>Nocardia</taxon>
    </lineage>
</organism>
<gene>
    <name evidence="2" type="ORF">OG563_36750</name>
</gene>
<evidence type="ECO:0000313" key="3">
    <source>
        <dbReference type="Proteomes" id="UP001432062"/>
    </source>
</evidence>